<dbReference type="Pfam" id="PF14030">
    <property type="entry name" value="DUF4245"/>
    <property type="match status" value="1"/>
</dbReference>
<feature type="compositionally biased region" description="Basic and acidic residues" evidence="1">
    <location>
        <begin position="136"/>
        <end position="147"/>
    </location>
</feature>
<dbReference type="KEGG" id="rain:Rai3103_10970"/>
<dbReference type="EMBL" id="CP045725">
    <property type="protein sequence ID" value="QGF24113.1"/>
    <property type="molecule type" value="Genomic_DNA"/>
</dbReference>
<gene>
    <name evidence="2" type="ORF">Rai3103_10970</name>
</gene>
<evidence type="ECO:0000313" key="2">
    <source>
        <dbReference type="EMBL" id="QGF24113.1"/>
    </source>
</evidence>
<reference evidence="2 3" key="1">
    <citation type="submission" date="2019-10" db="EMBL/GenBank/DDBJ databases">
        <title>Genomic analysis of Raineyella sp. CBA3103.</title>
        <authorList>
            <person name="Roh S.W."/>
        </authorList>
    </citation>
    <scope>NUCLEOTIDE SEQUENCE [LARGE SCALE GENOMIC DNA]</scope>
    <source>
        <strain evidence="2 3">CBA3103</strain>
    </source>
</reference>
<keyword evidence="3" id="KW-1185">Reference proteome</keyword>
<name>A0A5Q2FG74_9ACTN</name>
<protein>
    <submittedName>
        <fullName evidence="2">DUF4245 family protein</fullName>
    </submittedName>
</protein>
<evidence type="ECO:0000313" key="3">
    <source>
        <dbReference type="Proteomes" id="UP000386847"/>
    </source>
</evidence>
<dbReference type="AlphaFoldDB" id="A0A5Q2FG74"/>
<accession>A0A5Q2FG74</accession>
<organism evidence="2 3">
    <name type="scientific">Raineyella fluvialis</name>
    <dbReference type="NCBI Taxonomy" id="2662261"/>
    <lineage>
        <taxon>Bacteria</taxon>
        <taxon>Bacillati</taxon>
        <taxon>Actinomycetota</taxon>
        <taxon>Actinomycetes</taxon>
        <taxon>Propionibacteriales</taxon>
        <taxon>Propionibacteriaceae</taxon>
        <taxon>Raineyella</taxon>
    </lineage>
</organism>
<proteinExistence type="predicted"/>
<dbReference type="Proteomes" id="UP000386847">
    <property type="component" value="Chromosome"/>
</dbReference>
<feature type="region of interest" description="Disordered" evidence="1">
    <location>
        <begin position="136"/>
        <end position="160"/>
    </location>
</feature>
<evidence type="ECO:0000256" key="1">
    <source>
        <dbReference type="SAM" id="MobiDB-lite"/>
    </source>
</evidence>
<dbReference type="InterPro" id="IPR025339">
    <property type="entry name" value="DUF4245"/>
</dbReference>
<sequence length="202" mass="22351">MMVRMSDHTASPQARTRRVKKPTTIRDMFLSLAVVLVPLLLLTWLYTNNLPDYPVQAVDPAPAVARARAEAPYPILVPTGLPTGEGGWVVTQASWVPKGGRTRAGDAASFTNEWLWGALDLSKTYYAVNESDDEPRRVIQRQSREGDPDGASTVNGRQWERWRSPDGRTRVLVLRENGYTVTVTADASYEGLEALASTLSDH</sequence>